<evidence type="ECO:0000256" key="1">
    <source>
        <dbReference type="ARBA" id="ARBA00023242"/>
    </source>
</evidence>
<dbReference type="EMBL" id="GL536013">
    <property type="protein sequence ID" value="EFQ89045.1"/>
    <property type="molecule type" value="Genomic_DNA"/>
</dbReference>
<sequence>MASRLAFMDLSVDLKTLIIQHINRPTDLKNVCLTCKQLHEIAVRPLYYEVTLDVGSASDTRLAAFLNPKNIGLKHVRKLDLYLADVLDKCNQQQQANFAIRMILELLPENQLEKFSWHPWSPFSGDNLVLLYRKQKRMRWLESISLDRNVLEDLQKLPNIDKCFENVRKIGLYPDSREVLDFCHFLLKNTAGRKLEKITLHASFDELDPSISMRELNDTVNEPGLITSTMFSHMQPFAKCTPIALKEVTLQKLHLRYASETYCKLIDFQSIKSIRIFGCSGADALFAELSKSTKLPDKLETLEFKHDDNAENDGLCAIDGFLCLVSGIKTLTLDITYVKALPAAAGIVRHGKTLESLNVHASTGPDSCDPELVYDYASFSQICKECTQLEQISVAFPGVSVVRSKNDSFVNFENCLGDLRELATLNITTWPTNSPSSTKLPRKIYEHLLAGLAQQGFERSSAHAKEQKRSSKLGIIAFGSSDKVYDREDSQNQIIFVKGRQIDPLGNETSTALLPWSREIVGTPTMTPSPHASQYPAPPDGQDPHYTPLYPSTQILDGQPPRVAYPQEAGFPKLENINEVLQAQQALQANHALSAPQQSKPNRLRKACDSCSIRKCDESGPPCRACVALEIPCTFERPSRRRGPPNRHAEAIKKRRIGGGGEFDSGGSTPQSPTNAAHALAQLQSSHASQPQLSAEEICALPTLNALIDDFFSYIHPLCPFPHEPSFRQAWARREDLTNPSFLALLASMLAVLVASFPRTPRLHLTSQTRREYPNHLSLVDKCRDVCARARGPGYLDRPTLNVYDACTSYFLGLAGAYIFKWRQLRLYFAECLTIIRALGLHKPESQGLAQGGTPAAWGTNGPNRDGSAEPKVDFITEEIARRVFWTVFVGARTIQQLGASYGELVIAPATPTEPLPPLPREVDDVHIFPNEIQPQQEGVVSMMTGFNINVRIYLSYSSLATAEMAFGIDEIFDWEKQQRIFEQSLQRCRQILGSLPEVLKVKPRTGRDNGFEQQKPYYPPMPEYSDMRSPTTNNQSTSEARDSRRYEIQKANIYASHLATRSHLVEKYFLQLEKYRRTSNTTNVLAAGIDRFVPATIVDAEALEKAMAEEREQVVKDLLVVLGSIDMVNMEPNGDSFVSLQFHLHDPELRYSASDHSISSTPFDLFHTGTISPIASLRFIPIQTQKIRQIASTLLEVPKERRGSVALKHQDYLYKFLDILSKLERVSPEASDPSNGALDEESELRLWADLRDHQLRFQEQGGVYGFS</sequence>
<evidence type="ECO:0000259" key="3">
    <source>
        <dbReference type="SMART" id="SM00066"/>
    </source>
</evidence>
<name>E3RZ14_PYRTT</name>
<feature type="domain" description="Zn(2)-C6 fungal-type" evidence="3">
    <location>
        <begin position="602"/>
        <end position="644"/>
    </location>
</feature>
<organism evidence="5">
    <name type="scientific">Pyrenophora teres f. teres (strain 0-1)</name>
    <name type="common">Barley net blotch fungus</name>
    <name type="synonym">Drechslera teres f. teres</name>
    <dbReference type="NCBI Taxonomy" id="861557"/>
    <lineage>
        <taxon>Eukaryota</taxon>
        <taxon>Fungi</taxon>
        <taxon>Dikarya</taxon>
        <taxon>Ascomycota</taxon>
        <taxon>Pezizomycotina</taxon>
        <taxon>Dothideomycetes</taxon>
        <taxon>Pleosporomycetidae</taxon>
        <taxon>Pleosporales</taxon>
        <taxon>Pleosporineae</taxon>
        <taxon>Pleosporaceae</taxon>
        <taxon>Pyrenophora</taxon>
    </lineage>
</organism>
<dbReference type="InterPro" id="IPR036864">
    <property type="entry name" value="Zn2-C6_fun-type_DNA-bd_sf"/>
</dbReference>
<dbReference type="eggNOG" id="ENOG502QT79">
    <property type="taxonomic scope" value="Eukaryota"/>
</dbReference>
<reference evidence="4 5" key="1">
    <citation type="journal article" date="2010" name="Genome Biol.">
        <title>A first genome assembly of the barley fungal pathogen Pyrenophora teres f. teres.</title>
        <authorList>
            <person name="Ellwood S.R."/>
            <person name="Liu Z."/>
            <person name="Syme R.A."/>
            <person name="Lai Z."/>
            <person name="Hane J.K."/>
            <person name="Keiper F."/>
            <person name="Moffat C.S."/>
            <person name="Oliver R.P."/>
            <person name="Friesen T.L."/>
        </authorList>
    </citation>
    <scope>NUCLEOTIDE SEQUENCE [LARGE SCALE GENOMIC DNA]</scope>
    <source>
        <strain evidence="4 5">0-1</strain>
    </source>
</reference>
<dbReference type="Gene3D" id="4.10.240.10">
    <property type="entry name" value="Zn(2)-C6 fungal-type DNA-binding domain"/>
    <property type="match status" value="1"/>
</dbReference>
<accession>E3RZ14</accession>
<feature type="region of interest" description="Disordered" evidence="2">
    <location>
        <begin position="1005"/>
        <end position="1043"/>
    </location>
</feature>
<dbReference type="InterPro" id="IPR001138">
    <property type="entry name" value="Zn2Cys6_DnaBD"/>
</dbReference>
<evidence type="ECO:0000313" key="4">
    <source>
        <dbReference type="EMBL" id="EFQ89045.1"/>
    </source>
</evidence>
<evidence type="ECO:0000256" key="2">
    <source>
        <dbReference type="SAM" id="MobiDB-lite"/>
    </source>
</evidence>
<dbReference type="InterPro" id="IPR052145">
    <property type="entry name" value="Mediator/Homeobox_domain"/>
</dbReference>
<dbReference type="SMART" id="SM00066">
    <property type="entry name" value="GAL4"/>
    <property type="match status" value="1"/>
</dbReference>
<dbReference type="Proteomes" id="UP000001067">
    <property type="component" value="Unassembled WGS sequence"/>
</dbReference>
<dbReference type="SUPFAM" id="SSF57701">
    <property type="entry name" value="Zn2/Cys6 DNA-binding domain"/>
    <property type="match status" value="1"/>
</dbReference>
<evidence type="ECO:0000313" key="5">
    <source>
        <dbReference type="Proteomes" id="UP000001067"/>
    </source>
</evidence>
<feature type="region of interest" description="Disordered" evidence="2">
    <location>
        <begin position="637"/>
        <end position="687"/>
    </location>
</feature>
<feature type="compositionally biased region" description="Polar residues" evidence="2">
    <location>
        <begin position="1029"/>
        <end position="1039"/>
    </location>
</feature>
<dbReference type="AlphaFoldDB" id="E3RZ14"/>
<keyword evidence="5" id="KW-1185">Reference proteome</keyword>
<dbReference type="CDD" id="cd12148">
    <property type="entry name" value="fungal_TF_MHR"/>
    <property type="match status" value="1"/>
</dbReference>
<dbReference type="GO" id="GO:0000981">
    <property type="term" value="F:DNA-binding transcription factor activity, RNA polymerase II-specific"/>
    <property type="evidence" value="ECO:0007669"/>
    <property type="project" value="InterPro"/>
</dbReference>
<feature type="region of interest" description="Disordered" evidence="2">
    <location>
        <begin position="846"/>
        <end position="869"/>
    </location>
</feature>
<dbReference type="KEGG" id="pte:PTT_14853"/>
<gene>
    <name evidence="4" type="ORF">PTT_14853</name>
</gene>
<dbReference type="OrthoDB" id="5284003at2759"/>
<dbReference type="PANTHER" id="PTHR24330">
    <property type="entry name" value="HOMEOBOX PROTEIN BARH-LIKE"/>
    <property type="match status" value="1"/>
</dbReference>
<dbReference type="GO" id="GO:0008270">
    <property type="term" value="F:zinc ion binding"/>
    <property type="evidence" value="ECO:0007669"/>
    <property type="project" value="InterPro"/>
</dbReference>
<proteinExistence type="predicted"/>
<dbReference type="STRING" id="861557.E3RZ14"/>
<protein>
    <recommendedName>
        <fullName evidence="3">Zn(2)-C6 fungal-type domain-containing protein</fullName>
    </recommendedName>
</protein>
<dbReference type="CDD" id="cd00067">
    <property type="entry name" value="GAL4"/>
    <property type="match status" value="1"/>
</dbReference>
<keyword evidence="1" id="KW-0539">Nucleus</keyword>
<feature type="region of interest" description="Disordered" evidence="2">
    <location>
        <begin position="522"/>
        <end position="548"/>
    </location>
</feature>
<dbReference type="HOGENOM" id="CLU_266976_0_0_1"/>
<dbReference type="PANTHER" id="PTHR24330:SF19">
    <property type="entry name" value="MEDIATOR OF RNA POLYMERASE II TRANSCRIPTION SUBUNIT 29"/>
    <property type="match status" value="1"/>
</dbReference>